<comment type="caution">
    <text evidence="5">Lacks conserved residue(s) required for the propagation of feature annotation.</text>
</comment>
<evidence type="ECO:0000259" key="10">
    <source>
        <dbReference type="PROSITE" id="PS50056"/>
    </source>
</evidence>
<evidence type="ECO:0000256" key="4">
    <source>
        <dbReference type="ARBA" id="ARBA00051722"/>
    </source>
</evidence>
<dbReference type="PROSITE" id="PS50026">
    <property type="entry name" value="EGF_3"/>
    <property type="match status" value="1"/>
</dbReference>
<keyword evidence="7" id="KW-0472">Membrane</keyword>
<feature type="transmembrane region" description="Helical" evidence="7">
    <location>
        <begin position="165"/>
        <end position="188"/>
    </location>
</feature>
<dbReference type="SMART" id="SM00181">
    <property type="entry name" value="EGF"/>
    <property type="match status" value="3"/>
</dbReference>
<feature type="domain" description="EGF-like" evidence="8">
    <location>
        <begin position="69"/>
        <end position="105"/>
    </location>
</feature>
<evidence type="ECO:0000256" key="5">
    <source>
        <dbReference type="PROSITE-ProRule" id="PRU00076"/>
    </source>
</evidence>
<keyword evidence="3" id="KW-0904">Protein phosphatase</keyword>
<comment type="caution">
    <text evidence="11">The sequence shown here is derived from an EMBL/GenBank/DDBJ whole genome shotgun (WGS) entry which is preliminary data.</text>
</comment>
<dbReference type="PROSITE" id="PS50055">
    <property type="entry name" value="TYR_PHOSPHATASE_PTP"/>
    <property type="match status" value="2"/>
</dbReference>
<dbReference type="Gene3D" id="3.90.190.10">
    <property type="entry name" value="Protein tyrosine phosphatase superfamily"/>
    <property type="match status" value="2"/>
</dbReference>
<dbReference type="FunFam" id="3.90.190.10:FF:000102">
    <property type="entry name" value="Receptor-type tyrosine-protein phosphatase"/>
    <property type="match status" value="1"/>
</dbReference>
<sequence>MSCPPGLQGAKCDQECDIGYYGAGCNATCSDHCRGNQSLCDHVNGTCDLGCDPGYQDSLCTIECASGTWGDNCQNQCNSACTNGTCDHVIGTCDCNPGYWGNLCDHKCNATTYGDGCQTPCSLDCVEQLCDHVTGQCDSCAADRTGLFCQTMTQKKQGGGGTPTATIVGVVVAVVVILVVIAAVFIFWRRRTHKADEKQLAEDGEAQGSEYANFGAGFHQNGSSDQHAKDLISPQSLTPKSNAGFVTDDETGNIYSIILTGNTALSMETLKATILQPSADSHFKDEFSSIPMANNSPQTAGLAEKNIKKNRYKNIIPYDSSRVLLQADHSKGHSDYINASFVKGYKTGESFIASQGPNDLILNDFVRMLWEHKVDKVVMLTNLIELGKKKCNMYWPTEGEEEYDEVTVGLLTTHVFADYTIRHLRLSKSGEPARDVTQFHFTAWPDKSVPESPWGLVDFHQRVMAVPGSGPVLRVIAVPEPVPVLVHCSAGVGRTGTFIALCNLLQEAEDTGKMNFLDTLWKLRQDRMHTIQTAAQYMFLHKAALVGHTLAGSTIQVKDMYERLSALESENGRSFGQEFEAVVAVCAATIQQAKESREEPEESVYNNTGSAGNKSKNRLSNILANEAFRPVLIAEAHNEDTYINAVFVPSLTQSNHDILTQLPLPSTVTDFWRLVTQFNVGLVVAFDVDSGNSDETIGEFLPKSETEPFENDRFLVEARLPSESKLFNKFTLIVHQKLVPGMDHSGAPKVKNLTLLVCKNSHLDPKCIFELQEKIKSCRPSGKSRVVYMSRNGADHCGLMCVQSILLDRLEADQCLTVPLVVGSIKAIRPQVIPTVDEYKCLYQVLKLVHEGQNEYGNMGPTDEESNAVFRECQNNQLHTVRCVLPLGAQCVQGSPTATGIGQFLAT</sequence>
<dbReference type="InterPro" id="IPR000242">
    <property type="entry name" value="PTP_cat"/>
</dbReference>
<keyword evidence="7" id="KW-1133">Transmembrane helix</keyword>
<name>A0AAE0YSJ4_9GAST</name>
<evidence type="ECO:0000256" key="2">
    <source>
        <dbReference type="ARBA" id="ARBA00022801"/>
    </source>
</evidence>
<dbReference type="EC" id="3.1.3.48" evidence="1"/>
<evidence type="ECO:0000256" key="6">
    <source>
        <dbReference type="SAM" id="MobiDB-lite"/>
    </source>
</evidence>
<reference evidence="11" key="1">
    <citation type="journal article" date="2023" name="G3 (Bethesda)">
        <title>A reference genome for the long-term kleptoplast-retaining sea slug Elysia crispata morphotype clarki.</title>
        <authorList>
            <person name="Eastman K.E."/>
            <person name="Pendleton A.L."/>
            <person name="Shaikh M.A."/>
            <person name="Suttiyut T."/>
            <person name="Ogas R."/>
            <person name="Tomko P."/>
            <person name="Gavelis G."/>
            <person name="Widhalm J.R."/>
            <person name="Wisecaver J.H."/>
        </authorList>
    </citation>
    <scope>NUCLEOTIDE SEQUENCE</scope>
    <source>
        <strain evidence="11">ECLA1</strain>
    </source>
</reference>
<dbReference type="InterPro" id="IPR003595">
    <property type="entry name" value="Tyr_Pase_cat"/>
</dbReference>
<dbReference type="PROSITE" id="PS00383">
    <property type="entry name" value="TYR_PHOSPHATASE_1"/>
    <property type="match status" value="1"/>
</dbReference>
<dbReference type="AlphaFoldDB" id="A0AAE0YSJ4"/>
<feature type="region of interest" description="Disordered" evidence="6">
    <location>
        <begin position="222"/>
        <end position="243"/>
    </location>
</feature>
<dbReference type="SMART" id="SM00404">
    <property type="entry name" value="PTPc_motif"/>
    <property type="match status" value="2"/>
</dbReference>
<protein>
    <recommendedName>
        <fullName evidence="1">protein-tyrosine-phosphatase</fullName>
        <ecNumber evidence="1">3.1.3.48</ecNumber>
    </recommendedName>
</protein>
<evidence type="ECO:0000256" key="7">
    <source>
        <dbReference type="SAM" id="Phobius"/>
    </source>
</evidence>
<evidence type="ECO:0000259" key="9">
    <source>
        <dbReference type="PROSITE" id="PS50055"/>
    </source>
</evidence>
<dbReference type="SUPFAM" id="SSF52799">
    <property type="entry name" value="(Phosphotyrosine protein) phosphatases II"/>
    <property type="match status" value="2"/>
</dbReference>
<keyword evidence="7" id="KW-0812">Transmembrane</keyword>
<evidence type="ECO:0000256" key="1">
    <source>
        <dbReference type="ARBA" id="ARBA00013064"/>
    </source>
</evidence>
<dbReference type="InterPro" id="IPR000742">
    <property type="entry name" value="EGF"/>
</dbReference>
<evidence type="ECO:0000256" key="3">
    <source>
        <dbReference type="ARBA" id="ARBA00022912"/>
    </source>
</evidence>
<dbReference type="InterPro" id="IPR016130">
    <property type="entry name" value="Tyr_Pase_AS"/>
</dbReference>
<dbReference type="InterPro" id="IPR050348">
    <property type="entry name" value="Protein-Tyr_Phosphatase"/>
</dbReference>
<dbReference type="GO" id="GO:0004725">
    <property type="term" value="F:protein tyrosine phosphatase activity"/>
    <property type="evidence" value="ECO:0007669"/>
    <property type="project" value="UniProtKB-EC"/>
</dbReference>
<dbReference type="PANTHER" id="PTHR19134:SF449">
    <property type="entry name" value="TYROSINE-PROTEIN PHOSPHATASE 1"/>
    <property type="match status" value="1"/>
</dbReference>
<gene>
    <name evidence="11" type="ORF">RRG08_029099</name>
</gene>
<evidence type="ECO:0000259" key="8">
    <source>
        <dbReference type="PROSITE" id="PS50026"/>
    </source>
</evidence>
<evidence type="ECO:0000313" key="11">
    <source>
        <dbReference type="EMBL" id="KAK3756429.1"/>
    </source>
</evidence>
<feature type="domain" description="Tyrosine-protein phosphatase" evidence="9">
    <location>
        <begin position="575"/>
        <end position="849"/>
    </location>
</feature>
<feature type="domain" description="Tyrosine-protein phosphatase" evidence="9">
    <location>
        <begin position="283"/>
        <end position="547"/>
    </location>
</feature>
<dbReference type="PROSITE" id="PS00022">
    <property type="entry name" value="EGF_1"/>
    <property type="match status" value="1"/>
</dbReference>
<dbReference type="Proteomes" id="UP001283361">
    <property type="component" value="Unassembled WGS sequence"/>
</dbReference>
<dbReference type="InterPro" id="IPR000387">
    <property type="entry name" value="Tyr_Pase_dom"/>
</dbReference>
<dbReference type="PROSITE" id="PS50056">
    <property type="entry name" value="TYR_PHOSPHATASE_2"/>
    <property type="match status" value="1"/>
</dbReference>
<dbReference type="EMBL" id="JAWDGP010005518">
    <property type="protein sequence ID" value="KAK3756429.1"/>
    <property type="molecule type" value="Genomic_DNA"/>
</dbReference>
<dbReference type="PANTHER" id="PTHR19134">
    <property type="entry name" value="RECEPTOR-TYPE TYROSINE-PROTEIN PHOSPHATASE"/>
    <property type="match status" value="1"/>
</dbReference>
<organism evidence="11 12">
    <name type="scientific">Elysia crispata</name>
    <name type="common">lettuce slug</name>
    <dbReference type="NCBI Taxonomy" id="231223"/>
    <lineage>
        <taxon>Eukaryota</taxon>
        <taxon>Metazoa</taxon>
        <taxon>Spiralia</taxon>
        <taxon>Lophotrochozoa</taxon>
        <taxon>Mollusca</taxon>
        <taxon>Gastropoda</taxon>
        <taxon>Heterobranchia</taxon>
        <taxon>Euthyneura</taxon>
        <taxon>Panpulmonata</taxon>
        <taxon>Sacoglossa</taxon>
        <taxon>Placobranchoidea</taxon>
        <taxon>Plakobranchidae</taxon>
        <taxon>Elysia</taxon>
    </lineage>
</organism>
<feature type="domain" description="Tyrosine specific protein phosphatases" evidence="10">
    <location>
        <begin position="457"/>
        <end position="538"/>
    </location>
</feature>
<proteinExistence type="predicted"/>
<dbReference type="Gene3D" id="2.170.300.10">
    <property type="entry name" value="Tie2 ligand-binding domain superfamily"/>
    <property type="match status" value="1"/>
</dbReference>
<accession>A0AAE0YSJ4</accession>
<comment type="catalytic activity">
    <reaction evidence="4">
        <text>O-phospho-L-tyrosyl-[protein] + H2O = L-tyrosyl-[protein] + phosphate</text>
        <dbReference type="Rhea" id="RHEA:10684"/>
        <dbReference type="Rhea" id="RHEA-COMP:10136"/>
        <dbReference type="Rhea" id="RHEA-COMP:20101"/>
        <dbReference type="ChEBI" id="CHEBI:15377"/>
        <dbReference type="ChEBI" id="CHEBI:43474"/>
        <dbReference type="ChEBI" id="CHEBI:46858"/>
        <dbReference type="ChEBI" id="CHEBI:61978"/>
        <dbReference type="EC" id="3.1.3.48"/>
    </reaction>
</comment>
<keyword evidence="5" id="KW-1015">Disulfide bond</keyword>
<feature type="disulfide bond" evidence="5">
    <location>
        <begin position="95"/>
        <end position="104"/>
    </location>
</feature>
<evidence type="ECO:0000313" key="12">
    <source>
        <dbReference type="Proteomes" id="UP001283361"/>
    </source>
</evidence>
<dbReference type="InterPro" id="IPR029021">
    <property type="entry name" value="Prot-tyrosine_phosphatase-like"/>
</dbReference>
<dbReference type="SMART" id="SM00194">
    <property type="entry name" value="PTPc"/>
    <property type="match status" value="2"/>
</dbReference>
<keyword evidence="2" id="KW-0378">Hydrolase</keyword>
<keyword evidence="12" id="KW-1185">Reference proteome</keyword>
<dbReference type="PRINTS" id="PR00700">
    <property type="entry name" value="PRTYPHPHTASE"/>
</dbReference>
<keyword evidence="5" id="KW-0245">EGF-like domain</keyword>
<dbReference type="Pfam" id="PF00102">
    <property type="entry name" value="Y_phosphatase"/>
    <property type="match status" value="2"/>
</dbReference>